<feature type="transmembrane region" description="Helical" evidence="1">
    <location>
        <begin position="96"/>
        <end position="114"/>
    </location>
</feature>
<evidence type="ECO:0000313" key="2">
    <source>
        <dbReference type="EMBL" id="MXO75951.1"/>
    </source>
</evidence>
<keyword evidence="1" id="KW-1133">Transmembrane helix</keyword>
<evidence type="ECO:0000313" key="3">
    <source>
        <dbReference type="Proteomes" id="UP000439522"/>
    </source>
</evidence>
<proteinExistence type="predicted"/>
<keyword evidence="3" id="KW-1185">Reference proteome</keyword>
<dbReference type="AlphaFoldDB" id="A0A6I4TF56"/>
<dbReference type="EMBL" id="WTZA01000002">
    <property type="protein sequence ID" value="MXO75951.1"/>
    <property type="molecule type" value="Genomic_DNA"/>
</dbReference>
<accession>A0A6I4TF56</accession>
<dbReference type="Proteomes" id="UP000439522">
    <property type="component" value="Unassembled WGS sequence"/>
</dbReference>
<keyword evidence="1" id="KW-0472">Membrane</keyword>
<sequence length="129" mass="14400">MVLDYETPVDRIASGQSRARQIDTRSLAQGTCLVLIEAAGFAMNIVLVVLGLPLFAFLFLAGWDLGLLFAQLGNLADHYRLAEPVARHLFSQDLKVAFLFAAGCYALLRLPAFLRRLERRLAEGDRRHD</sequence>
<gene>
    <name evidence="2" type="ORF">GRI40_12065</name>
</gene>
<organism evidence="2 3">
    <name type="scientific">Tsuneonella aeria</name>
    <dbReference type="NCBI Taxonomy" id="1837929"/>
    <lineage>
        <taxon>Bacteria</taxon>
        <taxon>Pseudomonadati</taxon>
        <taxon>Pseudomonadota</taxon>
        <taxon>Alphaproteobacteria</taxon>
        <taxon>Sphingomonadales</taxon>
        <taxon>Erythrobacteraceae</taxon>
        <taxon>Tsuneonella</taxon>
    </lineage>
</organism>
<comment type="caution">
    <text evidence="2">The sequence shown here is derived from an EMBL/GenBank/DDBJ whole genome shotgun (WGS) entry which is preliminary data.</text>
</comment>
<dbReference type="OrthoDB" id="7504400at2"/>
<reference evidence="2 3" key="1">
    <citation type="submission" date="2019-12" db="EMBL/GenBank/DDBJ databases">
        <title>Genomic-based taxomic classification of the family Erythrobacteraceae.</title>
        <authorList>
            <person name="Xu L."/>
        </authorList>
    </citation>
    <scope>NUCLEOTIDE SEQUENCE [LARGE SCALE GENOMIC DNA]</scope>
    <source>
        <strain evidence="2 3">100921-2</strain>
    </source>
</reference>
<keyword evidence="1" id="KW-0812">Transmembrane</keyword>
<evidence type="ECO:0000256" key="1">
    <source>
        <dbReference type="SAM" id="Phobius"/>
    </source>
</evidence>
<name>A0A6I4TF56_9SPHN</name>
<protein>
    <submittedName>
        <fullName evidence="2">Uncharacterized protein</fullName>
    </submittedName>
</protein>